<comment type="similarity">
    <text evidence="2 13">Belongs to the BBP/SF1 family.</text>
</comment>
<feature type="compositionally biased region" description="Basic and acidic residues" evidence="14">
    <location>
        <begin position="92"/>
        <end position="109"/>
    </location>
</feature>
<feature type="compositionally biased region" description="Low complexity" evidence="14">
    <location>
        <begin position="669"/>
        <end position="685"/>
    </location>
</feature>
<protein>
    <recommendedName>
        <fullName evidence="13">Branchpoint-bridging protein</fullName>
    </recommendedName>
</protein>
<dbReference type="FunFam" id="3.30.70.330:FF:000383">
    <property type="entry name" value="Sex lethal, isoform D"/>
    <property type="match status" value="1"/>
</dbReference>
<evidence type="ECO:0000259" key="16">
    <source>
        <dbReference type="PROSITE" id="PS50158"/>
    </source>
</evidence>
<keyword evidence="7 13" id="KW-0862">Zinc</keyword>
<evidence type="ECO:0000256" key="13">
    <source>
        <dbReference type="RuleBase" id="RU367126"/>
    </source>
</evidence>
<dbReference type="InterPro" id="IPR045071">
    <property type="entry name" value="BBP-like"/>
</dbReference>
<feature type="compositionally biased region" description="Polar residues" evidence="14">
    <location>
        <begin position="616"/>
        <end position="626"/>
    </location>
</feature>
<keyword evidence="5" id="KW-0677">Repeat</keyword>
<dbReference type="GO" id="GO:0008270">
    <property type="term" value="F:zinc ion binding"/>
    <property type="evidence" value="ECO:0007669"/>
    <property type="project" value="UniProtKB-UniRule"/>
</dbReference>
<evidence type="ECO:0000256" key="9">
    <source>
        <dbReference type="ARBA" id="ARBA00023187"/>
    </source>
</evidence>
<evidence type="ECO:0000256" key="10">
    <source>
        <dbReference type="ARBA" id="ARBA00023242"/>
    </source>
</evidence>
<feature type="domain" description="CCHC-type" evidence="16">
    <location>
        <begin position="435"/>
        <end position="450"/>
    </location>
</feature>
<dbReference type="InterPro" id="IPR035979">
    <property type="entry name" value="RBD_domain_sf"/>
</dbReference>
<feature type="domain" description="RRM" evidence="15">
    <location>
        <begin position="519"/>
        <end position="597"/>
    </location>
</feature>
<dbReference type="OMA" id="GMNDHKR"/>
<dbReference type="FunFam" id="3.30.1370.10:FF:000047">
    <property type="entry name" value="splicing factor-like protein 1"/>
    <property type="match status" value="1"/>
</dbReference>
<dbReference type="Pfam" id="PF22675">
    <property type="entry name" value="KH-I_KHDC4-BBP"/>
    <property type="match status" value="1"/>
</dbReference>
<sequence length="779" mass="85722">MRRRRLDALRISSKSKVDDEKAGVGSEELSEELPEESVCEASSDSDNDGTEQSIEELCEELEEDSTEEPSSDNEHEFSEEDKGEPTEEPFDESVRINSNEKKRPLDARSGKSGSLEVYQIPKKCKPEQSLKPKLDVGPVVTDPRNECGTPNAFCNDGNASEQQENTGSSGKRRRSRWDLQPEGDGEGNEGEKTSKRRKTKWADDDSQLKMLGPVKLPDFVKELVAATIADPEIQELNMRLSIINSKLKGSELQDDRPEEERSPSPPPVYDNLGFRMNSRDVRLRETLIRERQAIISRLIQKNPAFRSPPPEPKPPKFYKKLYIPVREYPGYNFVGLIIGPRGNTQKRMEKETGAKIVLRGKGSVKEKVGQKKPDPSDNDDLHVLVEADNQKSLDEAVGMVEKLLIPVDKGMNDHKRAQLKELAKINGTLKDENLCRVCGEEGHKNYACPNQSSSFSSSCNRCCRSHLSFTCPFMAPTLGSNVTKNGLGTSPSYCSYSHPGVGSTPPTSDSKTNKEVDDTNLFVGYLPQTVDENRLMELFSPFGRLIEAKVIKDRNTGFSKGYGFVKYNNPINAAAAVATMNGYPIDGKILAVKLAGNPPAAGSSPSITQLPKYPTAVSQDNPSQTAWPGPPGSMLPEPRTPFYNSDSLGLPPLSVFPGHGDSSGKKLPSSHGSSSYQIPISSPSSLAWFPGNRDGDSSGKKLPSSHGSSSSYQIPLSSPSSLPWFPGHPDYRSSSHFQSYFNTPTSSHSPQFYLTQSLSSRLTPLSYSPSSERYESCRI</sequence>
<dbReference type="PROSITE" id="PS50158">
    <property type="entry name" value="ZF_CCHC"/>
    <property type="match status" value="1"/>
</dbReference>
<organism evidence="17 18">
    <name type="scientific">Macleaya cordata</name>
    <name type="common">Five-seeded plume-poppy</name>
    <name type="synonym">Bocconia cordata</name>
    <dbReference type="NCBI Taxonomy" id="56857"/>
    <lineage>
        <taxon>Eukaryota</taxon>
        <taxon>Viridiplantae</taxon>
        <taxon>Streptophyta</taxon>
        <taxon>Embryophyta</taxon>
        <taxon>Tracheophyta</taxon>
        <taxon>Spermatophyta</taxon>
        <taxon>Magnoliopsida</taxon>
        <taxon>Ranunculales</taxon>
        <taxon>Papaveraceae</taxon>
        <taxon>Papaveroideae</taxon>
        <taxon>Macleaya</taxon>
    </lineage>
</organism>
<keyword evidence="8 12" id="KW-0694">RNA-binding</keyword>
<dbReference type="GO" id="GO:0045131">
    <property type="term" value="F:pre-mRNA branch point binding"/>
    <property type="evidence" value="ECO:0007669"/>
    <property type="project" value="UniProtKB-UniRule"/>
</dbReference>
<dbReference type="InterPro" id="IPR055256">
    <property type="entry name" value="KH_1_KHDC4/BBP-like"/>
</dbReference>
<dbReference type="InterPro" id="IPR001878">
    <property type="entry name" value="Znf_CCHC"/>
</dbReference>
<evidence type="ECO:0000256" key="4">
    <source>
        <dbReference type="ARBA" id="ARBA00022723"/>
    </source>
</evidence>
<dbReference type="SMART" id="SM00322">
    <property type="entry name" value="KH"/>
    <property type="match status" value="1"/>
</dbReference>
<evidence type="ECO:0000313" key="18">
    <source>
        <dbReference type="Proteomes" id="UP000195402"/>
    </source>
</evidence>
<evidence type="ECO:0000256" key="8">
    <source>
        <dbReference type="ARBA" id="ARBA00022884"/>
    </source>
</evidence>
<dbReference type="GO" id="GO:0010629">
    <property type="term" value="P:negative regulation of gene expression"/>
    <property type="evidence" value="ECO:0007669"/>
    <property type="project" value="UniProtKB-ARBA"/>
</dbReference>
<keyword evidence="9 13" id="KW-0508">mRNA splicing</keyword>
<dbReference type="STRING" id="56857.A0A200QUF0"/>
<dbReference type="PANTHER" id="PTHR11208:SF45">
    <property type="entry name" value="SPLICING FACTOR 1"/>
    <property type="match status" value="1"/>
</dbReference>
<dbReference type="PROSITE" id="PS50084">
    <property type="entry name" value="KH_TYPE_1"/>
    <property type="match status" value="1"/>
</dbReference>
<evidence type="ECO:0000313" key="17">
    <source>
        <dbReference type="EMBL" id="OVA14091.1"/>
    </source>
</evidence>
<dbReference type="GO" id="GO:0048024">
    <property type="term" value="P:regulation of mRNA splicing, via spliceosome"/>
    <property type="evidence" value="ECO:0007669"/>
    <property type="project" value="TreeGrafter"/>
</dbReference>
<dbReference type="GO" id="GO:0009967">
    <property type="term" value="P:positive regulation of signal transduction"/>
    <property type="evidence" value="ECO:0007669"/>
    <property type="project" value="UniProtKB-ARBA"/>
</dbReference>
<keyword evidence="13" id="KW-0747">Spliceosome</keyword>
<dbReference type="InterPro" id="IPR047086">
    <property type="entry name" value="SF1-HH_sf"/>
</dbReference>
<dbReference type="OrthoDB" id="10021397at2759"/>
<keyword evidence="18" id="KW-1185">Reference proteome</keyword>
<dbReference type="InterPro" id="IPR000504">
    <property type="entry name" value="RRM_dom"/>
</dbReference>
<feature type="region of interest" description="Disordered" evidence="14">
    <location>
        <begin position="598"/>
        <end position="714"/>
    </location>
</feature>
<dbReference type="Pfam" id="PF16275">
    <property type="entry name" value="SF1-HH"/>
    <property type="match status" value="1"/>
</dbReference>
<dbReference type="InParanoid" id="A0A200QUF0"/>
<dbReference type="Gene3D" id="3.30.1370.10">
    <property type="entry name" value="K Homology domain, type 1"/>
    <property type="match status" value="1"/>
</dbReference>
<feature type="region of interest" description="Disordered" evidence="14">
    <location>
        <begin position="1"/>
        <end position="204"/>
    </location>
</feature>
<keyword evidence="4 13" id="KW-0479">Metal-binding</keyword>
<comment type="function">
    <text evidence="13">Necessary for the splicing of pre-mRNA. Has a role in the recognition of the branch site (5'-UACUAAC-3'), the pyrimidine tract and the 3'-splice site at the 3'-end of introns.</text>
</comment>
<evidence type="ECO:0000259" key="15">
    <source>
        <dbReference type="PROSITE" id="PS50102"/>
    </source>
</evidence>
<dbReference type="Proteomes" id="UP000195402">
    <property type="component" value="Unassembled WGS sequence"/>
</dbReference>
<dbReference type="Gene3D" id="3.30.70.330">
    <property type="match status" value="1"/>
</dbReference>
<evidence type="ECO:0000256" key="3">
    <source>
        <dbReference type="ARBA" id="ARBA00022664"/>
    </source>
</evidence>
<evidence type="ECO:0000256" key="12">
    <source>
        <dbReference type="PROSITE-ProRule" id="PRU00176"/>
    </source>
</evidence>
<reference evidence="17 18" key="1">
    <citation type="journal article" date="2017" name="Mol. Plant">
        <title>The Genome of Medicinal Plant Macleaya cordata Provides New Insights into Benzylisoquinoline Alkaloids Metabolism.</title>
        <authorList>
            <person name="Liu X."/>
            <person name="Liu Y."/>
            <person name="Huang P."/>
            <person name="Ma Y."/>
            <person name="Qing Z."/>
            <person name="Tang Q."/>
            <person name="Cao H."/>
            <person name="Cheng P."/>
            <person name="Zheng Y."/>
            <person name="Yuan Z."/>
            <person name="Zhou Y."/>
            <person name="Liu J."/>
            <person name="Tang Z."/>
            <person name="Zhuo Y."/>
            <person name="Zhang Y."/>
            <person name="Yu L."/>
            <person name="Huang J."/>
            <person name="Yang P."/>
            <person name="Peng Q."/>
            <person name="Zhang J."/>
            <person name="Jiang W."/>
            <person name="Zhang Z."/>
            <person name="Lin K."/>
            <person name="Ro D.K."/>
            <person name="Chen X."/>
            <person name="Xiong X."/>
            <person name="Shang Y."/>
            <person name="Huang S."/>
            <person name="Zeng J."/>
        </authorList>
    </citation>
    <scope>NUCLEOTIDE SEQUENCE [LARGE SCALE GENOMIC DNA]</scope>
    <source>
        <strain evidence="18">cv. BLH2017</strain>
        <tissue evidence="17">Root</tissue>
    </source>
</reference>
<name>A0A200QUF0_MACCD</name>
<dbReference type="Pfam" id="PF00076">
    <property type="entry name" value="RRM_1"/>
    <property type="match status" value="1"/>
</dbReference>
<dbReference type="InterPro" id="IPR012677">
    <property type="entry name" value="Nucleotide-bd_a/b_plait_sf"/>
</dbReference>
<dbReference type="InterPro" id="IPR036612">
    <property type="entry name" value="KH_dom_type_1_sf"/>
</dbReference>
<dbReference type="EMBL" id="MVGT01001064">
    <property type="protein sequence ID" value="OVA14091.1"/>
    <property type="molecule type" value="Genomic_DNA"/>
</dbReference>
<evidence type="ECO:0000256" key="5">
    <source>
        <dbReference type="ARBA" id="ARBA00022737"/>
    </source>
</evidence>
<dbReference type="AlphaFoldDB" id="A0A200QUF0"/>
<evidence type="ECO:0000256" key="1">
    <source>
        <dbReference type="ARBA" id="ARBA00004123"/>
    </source>
</evidence>
<proteinExistence type="inferred from homology"/>
<feature type="compositionally biased region" description="Basic and acidic residues" evidence="14">
    <location>
        <begin position="124"/>
        <end position="134"/>
    </location>
</feature>
<comment type="caution">
    <text evidence="17">The sequence shown here is derived from an EMBL/GenBank/DDBJ whole genome shotgun (WGS) entry which is preliminary data.</text>
</comment>
<dbReference type="PANTHER" id="PTHR11208">
    <property type="entry name" value="RNA-BINDING PROTEIN RELATED"/>
    <property type="match status" value="1"/>
</dbReference>
<keyword evidence="10 13" id="KW-0539">Nucleus</keyword>
<dbReference type="PROSITE" id="PS50102">
    <property type="entry name" value="RRM"/>
    <property type="match status" value="1"/>
</dbReference>
<evidence type="ECO:0000256" key="2">
    <source>
        <dbReference type="ARBA" id="ARBA00010382"/>
    </source>
</evidence>
<dbReference type="GO" id="GO:0005737">
    <property type="term" value="C:cytoplasm"/>
    <property type="evidence" value="ECO:0007669"/>
    <property type="project" value="UniProtKB-ARBA"/>
</dbReference>
<evidence type="ECO:0000256" key="11">
    <source>
        <dbReference type="PROSITE-ProRule" id="PRU00047"/>
    </source>
</evidence>
<dbReference type="GO" id="GO:0005681">
    <property type="term" value="C:spliceosomal complex"/>
    <property type="evidence" value="ECO:0007669"/>
    <property type="project" value="UniProtKB-KW"/>
</dbReference>
<evidence type="ECO:0000256" key="7">
    <source>
        <dbReference type="ARBA" id="ARBA00022833"/>
    </source>
</evidence>
<gene>
    <name evidence="17" type="ORF">BVC80_1787g179</name>
</gene>
<evidence type="ECO:0000256" key="14">
    <source>
        <dbReference type="SAM" id="MobiDB-lite"/>
    </source>
</evidence>
<dbReference type="InterPro" id="IPR004087">
    <property type="entry name" value="KH_dom"/>
</dbReference>
<accession>A0A200QUF0</accession>
<dbReference type="Gene3D" id="6.10.140.1790">
    <property type="match status" value="1"/>
</dbReference>
<dbReference type="CDD" id="cd12362">
    <property type="entry name" value="RRM3_CELF1-6"/>
    <property type="match status" value="1"/>
</dbReference>
<feature type="compositionally biased region" description="Polar residues" evidence="14">
    <location>
        <begin position="157"/>
        <end position="169"/>
    </location>
</feature>
<evidence type="ECO:0000256" key="6">
    <source>
        <dbReference type="ARBA" id="ARBA00022771"/>
    </source>
</evidence>
<feature type="compositionally biased region" description="Acidic residues" evidence="14">
    <location>
        <begin position="28"/>
        <end position="91"/>
    </location>
</feature>
<dbReference type="InterPro" id="IPR032570">
    <property type="entry name" value="SF1-HH"/>
</dbReference>
<dbReference type="GO" id="GO:0003729">
    <property type="term" value="F:mRNA binding"/>
    <property type="evidence" value="ECO:0007669"/>
    <property type="project" value="TreeGrafter"/>
</dbReference>
<feature type="region of interest" description="Disordered" evidence="14">
    <location>
        <begin position="249"/>
        <end position="269"/>
    </location>
</feature>
<feature type="compositionally biased region" description="Low complexity" evidence="14">
    <location>
        <begin position="700"/>
        <end position="714"/>
    </location>
</feature>
<dbReference type="SUPFAM" id="SSF54928">
    <property type="entry name" value="RNA-binding domain, RBD"/>
    <property type="match status" value="1"/>
</dbReference>
<dbReference type="CDD" id="cd02395">
    <property type="entry name" value="KH-I_BBP"/>
    <property type="match status" value="1"/>
</dbReference>
<feature type="compositionally biased region" description="Basic and acidic residues" evidence="14">
    <location>
        <begin position="249"/>
        <end position="262"/>
    </location>
</feature>
<comment type="subcellular location">
    <subcellularLocation>
        <location evidence="1 13">Nucleus</location>
    </subcellularLocation>
</comment>
<keyword evidence="6 11" id="KW-0863">Zinc-finger</keyword>
<keyword evidence="3 13" id="KW-0507">mRNA processing</keyword>
<dbReference type="SUPFAM" id="SSF54791">
    <property type="entry name" value="Eukaryotic type KH-domain (KH-domain type I)"/>
    <property type="match status" value="1"/>
</dbReference>
<dbReference type="GO" id="GO:0000398">
    <property type="term" value="P:mRNA splicing, via spliceosome"/>
    <property type="evidence" value="ECO:0007669"/>
    <property type="project" value="UniProtKB-UniRule"/>
</dbReference>
<dbReference type="SMART" id="SM00360">
    <property type="entry name" value="RRM"/>
    <property type="match status" value="1"/>
</dbReference>